<evidence type="ECO:0000256" key="1">
    <source>
        <dbReference type="SAM" id="SignalP"/>
    </source>
</evidence>
<dbReference type="OrthoDB" id="9812120at2"/>
<dbReference type="eggNOG" id="COG3266">
    <property type="taxonomic scope" value="Bacteria"/>
</dbReference>
<evidence type="ECO:0000313" key="2">
    <source>
        <dbReference type="EMBL" id="GAC79024.1"/>
    </source>
</evidence>
<organism evidence="2 3">
    <name type="scientific">Gordonia malaquae NBRC 108250</name>
    <dbReference type="NCBI Taxonomy" id="1223542"/>
    <lineage>
        <taxon>Bacteria</taxon>
        <taxon>Bacillati</taxon>
        <taxon>Actinomycetota</taxon>
        <taxon>Actinomycetes</taxon>
        <taxon>Mycobacteriales</taxon>
        <taxon>Gordoniaceae</taxon>
        <taxon>Gordonia</taxon>
    </lineage>
</organism>
<feature type="chain" id="PRO_5039571676" evidence="1">
    <location>
        <begin position="33"/>
        <end position="488"/>
    </location>
</feature>
<protein>
    <submittedName>
        <fullName evidence="2">Uncharacterized protein</fullName>
    </submittedName>
</protein>
<feature type="signal peptide" evidence="1">
    <location>
        <begin position="1"/>
        <end position="32"/>
    </location>
</feature>
<dbReference type="RefSeq" id="WP_008377286.1">
    <property type="nucleotide sequence ID" value="NZ_BAOP01000006.1"/>
</dbReference>
<name>M3VE57_GORML</name>
<gene>
    <name evidence="2" type="ORF">GM1_006_00190</name>
</gene>
<dbReference type="EMBL" id="BAOP01000006">
    <property type="protein sequence ID" value="GAC79024.1"/>
    <property type="molecule type" value="Genomic_DNA"/>
</dbReference>
<accession>M3VE57</accession>
<dbReference type="Proteomes" id="UP000035009">
    <property type="component" value="Unassembled WGS sequence"/>
</dbReference>
<sequence>MTSQRGALRSRPLIAGGVLLAVAALVASSVTVDPTSPGITSAPDTPAVTVVDDPSVPSSVLVSRTLFDSASTAVVLSENAGDSERRKAIDVASANKIPVLQIDDAGPAPVAAELSRLDVDQVIGIGPGLPDLGVPAADSESATGAIPSATATADRLVLVAGGVDALATAEAAGVTAVGVPIADPRSSGEAVAALKEDPDRPVLAIGAFGNEKTAGDRIAAARTVPELPGGGQIVFPGRRMVALYGSPGGADLGPLGAQGIDASIRRIRRVAEPYKRLSDETVVPAFEIIVTVASADPGYQGKYTNIIDPEVIRPWIDAAGRAGVYVTLDLQPGRMDFLTQAKMYRDLLKEPHVGLALDPEWRLKPKQVHLTQIGSVDPAEVNKTADWLADLVRTENLPQKVFVLHQFDADMLGDRSLLDTSHPELATVIHADGHGTPTVKRATYERIVDGLPPNVWLGWKNFYKEDKPMFSPRQTLRVRPEPWFISYQ</sequence>
<reference evidence="2 3" key="1">
    <citation type="submission" date="2013-02" db="EMBL/GenBank/DDBJ databases">
        <title>Whole genome shotgun sequence of Gordonia malaquae NBRC 108250.</title>
        <authorList>
            <person name="Yoshida I."/>
            <person name="Hosoyama A."/>
            <person name="Tsuchikane K."/>
            <person name="Ando Y."/>
            <person name="Baba S."/>
            <person name="Ohji S."/>
            <person name="Hamada M."/>
            <person name="Tamura T."/>
            <person name="Yamazoe A."/>
            <person name="Yamazaki S."/>
            <person name="Fujita N."/>
        </authorList>
    </citation>
    <scope>NUCLEOTIDE SEQUENCE [LARGE SCALE GENOMIC DNA]</scope>
    <source>
        <strain evidence="2 3">NBRC 108250</strain>
    </source>
</reference>
<comment type="caution">
    <text evidence="2">The sequence shown here is derived from an EMBL/GenBank/DDBJ whole genome shotgun (WGS) entry which is preliminary data.</text>
</comment>
<dbReference type="STRING" id="410332.SAMN04488550_0535"/>
<dbReference type="AlphaFoldDB" id="M3VE57"/>
<proteinExistence type="predicted"/>
<keyword evidence="1" id="KW-0732">Signal</keyword>
<keyword evidence="3" id="KW-1185">Reference proteome</keyword>
<evidence type="ECO:0000313" key="3">
    <source>
        <dbReference type="Proteomes" id="UP000035009"/>
    </source>
</evidence>